<evidence type="ECO:0000256" key="2">
    <source>
        <dbReference type="SAM" id="Coils"/>
    </source>
</evidence>
<dbReference type="InterPro" id="IPR036457">
    <property type="entry name" value="PPM-type-like_dom_sf"/>
</dbReference>
<feature type="coiled-coil region" evidence="2">
    <location>
        <begin position="109"/>
        <end position="157"/>
    </location>
</feature>
<dbReference type="PANTHER" id="PTHR43156">
    <property type="entry name" value="STAGE II SPORULATION PROTEIN E-RELATED"/>
    <property type="match status" value="1"/>
</dbReference>
<dbReference type="RefSeq" id="WP_118875989.1">
    <property type="nucleotide sequence ID" value="NZ_QWEI01000003.1"/>
</dbReference>
<dbReference type="GO" id="GO:0016791">
    <property type="term" value="F:phosphatase activity"/>
    <property type="evidence" value="ECO:0007669"/>
    <property type="project" value="TreeGrafter"/>
</dbReference>
<dbReference type="SUPFAM" id="SSF55785">
    <property type="entry name" value="PYP-like sensor domain (PAS domain)"/>
    <property type="match status" value="1"/>
</dbReference>
<dbReference type="EMBL" id="QWEI01000003">
    <property type="protein sequence ID" value="RHW37603.1"/>
    <property type="molecule type" value="Genomic_DNA"/>
</dbReference>
<dbReference type="PROSITE" id="PS50112">
    <property type="entry name" value="PAS"/>
    <property type="match status" value="1"/>
</dbReference>
<feature type="domain" description="PAS" evidence="3">
    <location>
        <begin position="1"/>
        <end position="38"/>
    </location>
</feature>
<evidence type="ECO:0000256" key="1">
    <source>
        <dbReference type="ARBA" id="ARBA00022801"/>
    </source>
</evidence>
<dbReference type="GO" id="GO:0006355">
    <property type="term" value="P:regulation of DNA-templated transcription"/>
    <property type="evidence" value="ECO:0007669"/>
    <property type="project" value="InterPro"/>
</dbReference>
<dbReference type="SMART" id="SM00331">
    <property type="entry name" value="PP2C_SIG"/>
    <property type="match status" value="1"/>
</dbReference>
<dbReference type="InterPro" id="IPR035965">
    <property type="entry name" value="PAS-like_dom_sf"/>
</dbReference>
<accession>A0A396S9I3</accession>
<evidence type="ECO:0000313" key="4">
    <source>
        <dbReference type="EMBL" id="RHW37603.1"/>
    </source>
</evidence>
<dbReference type="InterPro" id="IPR013767">
    <property type="entry name" value="PAS_fold"/>
</dbReference>
<dbReference type="NCBIfam" id="TIGR00229">
    <property type="entry name" value="sensory_box"/>
    <property type="match status" value="1"/>
</dbReference>
<dbReference type="AlphaFoldDB" id="A0A396S9I3"/>
<dbReference type="Pfam" id="PF00989">
    <property type="entry name" value="PAS"/>
    <property type="match status" value="1"/>
</dbReference>
<sequence>MDDIIENAPCGFMTLSANGKILTINQTLVNLLQYPSSEPLIGKHFNVALSNASRVFIQLYFFPIITLERYVEEMYVSLVAHDGEEIPVLLNASFHDNEIICAIVPMHKRNALENELIKAKKMFENAYSEKEKALSELEAALLTLKQNQLELLKANQENAKFKLDTERDLQLAKTIQETSLTKDIVNDKIKILSYYHASKALSGDIYGFYEITPQKYGIILLDVMGHGISSSLITMSLQSLFHKLISQGVEAAVVMQELDQYLHELFQDNQEAWHYCTAIYLNIDTKTQTIEYLNAGHPPAILQDQNGLQEELFATSPPLGMFKSISFTSKSLEYTEGTRILLYTDGVSEALEINALNSILKNSFFQPLSETKALILKELENSENKFDKYDNDDQCFILVELSS</sequence>
<dbReference type="PANTHER" id="PTHR43156:SF14">
    <property type="entry name" value="PHOSPHOSERINE PHOSPHATASE RSBP"/>
    <property type="match status" value="1"/>
</dbReference>
<proteinExistence type="predicted"/>
<organism evidence="4 5">
    <name type="scientific">Ureibacillus yapensis</name>
    <dbReference type="NCBI Taxonomy" id="2304605"/>
    <lineage>
        <taxon>Bacteria</taxon>
        <taxon>Bacillati</taxon>
        <taxon>Bacillota</taxon>
        <taxon>Bacilli</taxon>
        <taxon>Bacillales</taxon>
        <taxon>Caryophanaceae</taxon>
        <taxon>Ureibacillus</taxon>
    </lineage>
</organism>
<dbReference type="Gene3D" id="3.30.450.20">
    <property type="entry name" value="PAS domain"/>
    <property type="match status" value="1"/>
</dbReference>
<dbReference type="SUPFAM" id="SSF81606">
    <property type="entry name" value="PP2C-like"/>
    <property type="match status" value="1"/>
</dbReference>
<comment type="caution">
    <text evidence="4">The sequence shown here is derived from an EMBL/GenBank/DDBJ whole genome shotgun (WGS) entry which is preliminary data.</text>
</comment>
<reference evidence="4 5" key="1">
    <citation type="submission" date="2018-08" db="EMBL/GenBank/DDBJ databases">
        <title>Lysinibacillus sp. YLB-03 draft genome sequence.</title>
        <authorList>
            <person name="Yu L."/>
        </authorList>
    </citation>
    <scope>NUCLEOTIDE SEQUENCE [LARGE SCALE GENOMIC DNA]</scope>
    <source>
        <strain evidence="4 5">YLB-03</strain>
    </source>
</reference>
<name>A0A396S9I3_9BACL</name>
<dbReference type="InterPro" id="IPR001932">
    <property type="entry name" value="PPM-type_phosphatase-like_dom"/>
</dbReference>
<gene>
    <name evidence="4" type="ORF">D1B33_08745</name>
</gene>
<dbReference type="CDD" id="cd00130">
    <property type="entry name" value="PAS"/>
    <property type="match status" value="1"/>
</dbReference>
<dbReference type="Gene3D" id="3.60.40.10">
    <property type="entry name" value="PPM-type phosphatase domain"/>
    <property type="match status" value="1"/>
</dbReference>
<evidence type="ECO:0000259" key="3">
    <source>
        <dbReference type="PROSITE" id="PS50112"/>
    </source>
</evidence>
<keyword evidence="1" id="KW-0378">Hydrolase</keyword>
<evidence type="ECO:0000313" key="5">
    <source>
        <dbReference type="Proteomes" id="UP000265692"/>
    </source>
</evidence>
<dbReference type="Proteomes" id="UP000265692">
    <property type="component" value="Unassembled WGS sequence"/>
</dbReference>
<keyword evidence="5" id="KW-1185">Reference proteome</keyword>
<dbReference type="Pfam" id="PF07228">
    <property type="entry name" value="SpoIIE"/>
    <property type="match status" value="1"/>
</dbReference>
<keyword evidence="2" id="KW-0175">Coiled coil</keyword>
<protein>
    <submittedName>
        <fullName evidence="4">PAS domain S-box protein</fullName>
    </submittedName>
</protein>
<dbReference type="OrthoDB" id="9763484at2"/>
<dbReference type="InterPro" id="IPR052016">
    <property type="entry name" value="Bact_Sigma-Reg"/>
</dbReference>
<dbReference type="InterPro" id="IPR000014">
    <property type="entry name" value="PAS"/>
</dbReference>